<dbReference type="InterPro" id="IPR011993">
    <property type="entry name" value="PH-like_dom_sf"/>
</dbReference>
<protein>
    <recommendedName>
        <fullName evidence="4">Ras-GAP domain-containing protein</fullName>
    </recommendedName>
</protein>
<feature type="compositionally biased region" description="Polar residues" evidence="3">
    <location>
        <begin position="165"/>
        <end position="188"/>
    </location>
</feature>
<dbReference type="SMART" id="SM00323">
    <property type="entry name" value="RasGAP"/>
    <property type="match status" value="1"/>
</dbReference>
<dbReference type="SUPFAM" id="SSF48350">
    <property type="entry name" value="GTPase activation domain, GAP"/>
    <property type="match status" value="1"/>
</dbReference>
<dbReference type="InterPro" id="IPR016024">
    <property type="entry name" value="ARM-type_fold"/>
</dbReference>
<dbReference type="PROSITE" id="PS50018">
    <property type="entry name" value="RAS_GTPASE_ACTIV_2"/>
    <property type="match status" value="1"/>
</dbReference>
<dbReference type="InterPro" id="IPR039360">
    <property type="entry name" value="Ras_GTPase"/>
</dbReference>
<dbReference type="InterPro" id="IPR036865">
    <property type="entry name" value="CRAL-TRIO_dom_sf"/>
</dbReference>
<evidence type="ECO:0000256" key="2">
    <source>
        <dbReference type="ARBA" id="ARBA00022553"/>
    </source>
</evidence>
<feature type="region of interest" description="Disordered" evidence="3">
    <location>
        <begin position="160"/>
        <end position="189"/>
    </location>
</feature>
<dbReference type="Pfam" id="PF00616">
    <property type="entry name" value="RasGAP"/>
    <property type="match status" value="1"/>
</dbReference>
<dbReference type="PROSITE" id="PS00509">
    <property type="entry name" value="RAS_GTPASE_ACTIV_1"/>
    <property type="match status" value="1"/>
</dbReference>
<dbReference type="InterPro" id="IPR008936">
    <property type="entry name" value="Rho_GTPase_activation_prot"/>
</dbReference>
<keyword evidence="1" id="KW-0343">GTPase activation</keyword>
<feature type="compositionally biased region" description="Low complexity" evidence="3">
    <location>
        <begin position="10"/>
        <end position="24"/>
    </location>
</feature>
<evidence type="ECO:0000256" key="3">
    <source>
        <dbReference type="SAM" id="MobiDB-lite"/>
    </source>
</evidence>
<evidence type="ECO:0000313" key="5">
    <source>
        <dbReference type="EMBL" id="KLO06584.1"/>
    </source>
</evidence>
<dbReference type="InterPro" id="IPR001251">
    <property type="entry name" value="CRAL-TRIO_dom"/>
</dbReference>
<dbReference type="Pfam" id="PF13716">
    <property type="entry name" value="CRAL_TRIO_2"/>
    <property type="match status" value="1"/>
</dbReference>
<sequence>MGNGDKGMARRASAASSVPPQAAARVHRSNESHHGFVGTHPTNTGLPAYTPGGAAGSPQGKVVLALIRRLTEKLPFYCGLPLTDVESDPAVMLIIESLVELAHNALDIIVWKLSEELEKLAKMTDLVGERAVAILQSELFLLKVMSVTLAYRWQHRKPPRKVAHTSATPQANANTNGAGTTPSSSVNSLPHHDSAAAFYKKSHPSVSSGSQEYIASGSLWLEAPPLDEACAKWLVSVMILLLRQAAPRDDRAKSYANLSADASLYGFESIENSESIWSLNDQILRMPELPHAPPPPPVVLQGADSDTIVEGLPRKSASQSSISSDSTASIPLPRSSLGFQATPRTLMISTEPLYCLLHRWTGHIIYLLSSANWPVVLTRIRTKIHQLAKAGPAEDNLDTTDLQLLQHVALDRTRLMQVMQELSSLLVNMRREAQEAVAINLRRAIWNWIEIFPNEFIEVARGKRRLDGAPERVFDLFYQANEDVSKRTIMPTLTALLLLCHDRINQIARNASQKGQGKTNKKEFLFLDQLRKMMSPSSKVADVGLLCYVDICRAAAYTPPESDIPLRSAAVEVADLIKERLWKGINQRPFFESPEPLDVALYADSLVSLVHFLPLEEAIDIIESCLEAERSDAVKMCAVKAYIVLMQQSEKWPWHLSPTTLWERIGPRIWSIFRATASRRNEVDKYGVVRRSAQNPVAKRYSSESIADKELLMYAVLACYRIDPRCVLFNVTEERMEAWLVDCVSLVFRPGDIGLPQSALRSMKFAVQWIVPLQPGDEFFDEARIFLGMLVPSLLGASASRLLDERDNVEEQRMAVEMGINIVMLYQISLHTDLAKTWEMPDGRLPAMVVAEMAFLVSLTSSDNKVVMSAARGLREIALAEGPSRLAREETDEPDETAKRFPVYEQLGDPTEMTIGGRIAHQKRIRKLLRLLTNPTALHAAVWHECFWRWSALTDIVNRRSLDGTSVDGHSLHQRPSGDRTMSPQERLQQWQNLTLFLASFGAVTLLDQQPGKEITAVIPMKNLPDRFRTQQDGELLLQSFIERTVDYLIADSLFSRDCAKEALGQELHPRLYALLFRRLNLVVEDVTKTAKETDGLSHNKEEEMLVVFFDQFLAVLKLLVDRADSPSDDVLGNADLSQTLLSLTSFIERFSESSSLRLKIKFCAFCENALARTDAFGLRKDESVRNTLLDIVVEWIQPEFLGQDAPEGSLNRMRHDTNVASLRTVVRLLERLRLQPLENSSGDDATHVVSRRFVRYQNVLLHALKNETSDLVVPGQKGSSPPSATTVTNTVETEAEMRDLVISGLAHLLSHNTDIGLKHFLPLGYDTDPNRRAIFCHVVSRVMDLGGRFETSSESVVAGRRTRIGEMILVVAICETCPPSEADVITPVLLNLFDTRASLLTLLKLLIEREVKTTTSEQGLFRGNSMRIKVLGAFAKLHGYDYLRKLVKPLLDKMFALTSASGSTFILEVEKASEEEVHENQETIKVFTQAFLNIVCTSAPGMPLMLREICAHIAQTVSEVWPEAKFAALGAFIFLRFISPALVAPETIDVELPPDNAHIRRGLLHITKIIQNLANNVRFGKEAHMMCFNEFLSTNIVRVMRFLTEVNKFASASAEEDPDEWVGGTFDETDAIVLHRFFERHADKVGKELLSLSKSSKESEPGVVGGKRAWDTLCAALVDMGQPVDIPQLTSLTTSTFDEYREFMIRNDDRNTDSVSDLFTEIATNKEDIILFLLSIEKFDIEVLDFELLVYHVFKLLTNPNNLGKDFEVVLDCTNYTTASEIPMQWFKFFVELTPYDLRIRFRTTRILNCNLHMQRFLRKLYNICSGIYSVEIKTHFSLEQLCEAVHTNLTLALGNAWALEQETRESFKDVMLRQAHLPKAPINLFVAQSHLRIDSVKAQSVYPGLTSRSTEIVPYSDVGDIYNVSTGRDANEFIIRRSRNGGTLYFSSPEREQIIKSIRAAKSRMNTGRAVFFDRFSRLSNVSAALLNIAMFNTYQENADLRSAAYSLLSAVCSSLSYDAESFLPSSGGFIPGRPVTHITQLSEKLSTFAPQLTLDFISQVCIELDKSAAHQKAICLQYMNPWLKNFNKFCDPTNKLFELSGARLRDCVRLLLDLTVKDADAYYIMQKYTWAEIGTLDSAVVNIVLDEIMRFAVDGGIGSPRCEMMADTVSSMSSLNARGRILAKLRKALGKTSTKPSKTLDSNVHWNEIVTYARLALGSGTSVNHAVQNTLLVPEVIHLVTLLAAQGKLFVRTTVYGLALQLFQSLYAMHEEDATLASEVRNILNDIASPAIIRLFGLEQVSKTSEYTSVEVDASEDRETLEQLSRWLLKAVVICSGSSGLANIWRSRWMGLLTATAFQLSPSIQPRAFVVMGVLASSDVDDDLLYQMLVALRSSMKTADEKDTQCVVSMIHCVCNAVPSLPESSRYVGSLFWLAVALLQSSHAPFYVSATRLMCACLRTLLSQGAFKERGFTETLLDYRSNLEDISRQLDQLLGMSFDSDFSFSLAAVMVKGFRRPDYRASATEALRCLLCTAAATLPKSEEADAAVHPEILGYFIALLSVSTTPQTYIRLLQDANVGTVWFPKKDMIGRFDYDSDQVPRPSFDILGCTDSTSALFSVSFIATILSTAPRDDPEAQVLFSLLKDASQTYPDIVSMAYEGITEKVYEVFSHSANASTLSSASAVFRVAMDDESRTLPARGSTTTLSTVDEDAALASKEKHRQALEDMNMQGLANTFQFLSPNKGHVTKVLNWFPELISKIIE</sequence>
<dbReference type="Gene3D" id="2.30.29.30">
    <property type="entry name" value="Pleckstrin-homology domain (PH domain)/Phosphotyrosine-binding domain (PTB)"/>
    <property type="match status" value="1"/>
</dbReference>
<keyword evidence="2" id="KW-0597">Phosphoprotein</keyword>
<evidence type="ECO:0000259" key="4">
    <source>
        <dbReference type="PROSITE" id="PS50018"/>
    </source>
</evidence>
<dbReference type="Gene3D" id="1.10.506.10">
    <property type="entry name" value="GTPase Activation - p120gap, domain 1"/>
    <property type="match status" value="2"/>
</dbReference>
<dbReference type="Proteomes" id="UP000053477">
    <property type="component" value="Unassembled WGS sequence"/>
</dbReference>
<evidence type="ECO:0000256" key="1">
    <source>
        <dbReference type="ARBA" id="ARBA00022468"/>
    </source>
</evidence>
<reference evidence="5 6" key="1">
    <citation type="submission" date="2015-04" db="EMBL/GenBank/DDBJ databases">
        <title>Complete genome sequence of Schizopora paradoxa KUC8140, a cosmopolitan wood degrader in East Asia.</title>
        <authorList>
            <consortium name="DOE Joint Genome Institute"/>
            <person name="Min B."/>
            <person name="Park H."/>
            <person name="Jang Y."/>
            <person name="Kim J.-J."/>
            <person name="Kim K.H."/>
            <person name="Pangilinan J."/>
            <person name="Lipzen A."/>
            <person name="Riley R."/>
            <person name="Grigoriev I.V."/>
            <person name="Spatafora J.W."/>
            <person name="Choi I.-G."/>
        </authorList>
    </citation>
    <scope>NUCLEOTIDE SEQUENCE [LARGE SCALE GENOMIC DNA]</scope>
    <source>
        <strain evidence="5 6">KUC8140</strain>
    </source>
</reference>
<dbReference type="SUPFAM" id="SSF48371">
    <property type="entry name" value="ARM repeat"/>
    <property type="match status" value="1"/>
</dbReference>
<feature type="domain" description="Ras-GAP" evidence="4">
    <location>
        <begin position="1382"/>
        <end position="1576"/>
    </location>
</feature>
<dbReference type="OrthoDB" id="28245at2759"/>
<keyword evidence="6" id="KW-1185">Reference proteome</keyword>
<dbReference type="Gene3D" id="3.40.525.10">
    <property type="entry name" value="CRAL-TRIO lipid binding domain"/>
    <property type="match status" value="1"/>
</dbReference>
<gene>
    <name evidence="5" type="ORF">SCHPADRAFT_945985</name>
</gene>
<dbReference type="PANTHER" id="PTHR10194">
    <property type="entry name" value="RAS GTPASE-ACTIVATING PROTEINS"/>
    <property type="match status" value="1"/>
</dbReference>
<feature type="region of interest" description="Disordered" evidence="3">
    <location>
        <begin position="1"/>
        <end position="55"/>
    </location>
</feature>
<accession>A0A0H2R436</accession>
<dbReference type="PANTHER" id="PTHR10194:SF142">
    <property type="entry name" value="NEUROFIBROMIN"/>
    <property type="match status" value="1"/>
</dbReference>
<dbReference type="GO" id="GO:0005096">
    <property type="term" value="F:GTPase activator activity"/>
    <property type="evidence" value="ECO:0007669"/>
    <property type="project" value="UniProtKB-KW"/>
</dbReference>
<dbReference type="InterPro" id="IPR001936">
    <property type="entry name" value="RasGAP_dom"/>
</dbReference>
<dbReference type="InParanoid" id="A0A0H2R436"/>
<organism evidence="5 6">
    <name type="scientific">Schizopora paradoxa</name>
    <dbReference type="NCBI Taxonomy" id="27342"/>
    <lineage>
        <taxon>Eukaryota</taxon>
        <taxon>Fungi</taxon>
        <taxon>Dikarya</taxon>
        <taxon>Basidiomycota</taxon>
        <taxon>Agaricomycotina</taxon>
        <taxon>Agaricomycetes</taxon>
        <taxon>Hymenochaetales</taxon>
        <taxon>Schizoporaceae</taxon>
        <taxon>Schizopora</taxon>
    </lineage>
</organism>
<evidence type="ECO:0000313" key="6">
    <source>
        <dbReference type="Proteomes" id="UP000053477"/>
    </source>
</evidence>
<feature type="region of interest" description="Disordered" evidence="3">
    <location>
        <begin position="965"/>
        <end position="984"/>
    </location>
</feature>
<dbReference type="STRING" id="27342.A0A0H2R436"/>
<dbReference type="InterPro" id="IPR023152">
    <property type="entry name" value="RasGAP_CS"/>
</dbReference>
<proteinExistence type="predicted"/>
<name>A0A0H2R436_9AGAM</name>
<dbReference type="EMBL" id="KQ086195">
    <property type="protein sequence ID" value="KLO06584.1"/>
    <property type="molecule type" value="Genomic_DNA"/>
</dbReference>